<keyword evidence="2" id="KW-0732">Signal</keyword>
<dbReference type="GeneID" id="20312236"/>
<organism evidence="3 4">
    <name type="scientific">Exophiala dermatitidis (strain ATCC 34100 / CBS 525.76 / NIH/UT8656)</name>
    <name type="common">Black yeast</name>
    <name type="synonym">Wangiella dermatitidis</name>
    <dbReference type="NCBI Taxonomy" id="858893"/>
    <lineage>
        <taxon>Eukaryota</taxon>
        <taxon>Fungi</taxon>
        <taxon>Dikarya</taxon>
        <taxon>Ascomycota</taxon>
        <taxon>Pezizomycotina</taxon>
        <taxon>Eurotiomycetes</taxon>
        <taxon>Chaetothyriomycetidae</taxon>
        <taxon>Chaetothyriales</taxon>
        <taxon>Herpotrichiellaceae</taxon>
        <taxon>Exophiala</taxon>
    </lineage>
</organism>
<evidence type="ECO:0008006" key="5">
    <source>
        <dbReference type="Google" id="ProtNLM"/>
    </source>
</evidence>
<dbReference type="EMBL" id="JH226135">
    <property type="protein sequence ID" value="EHY59612.1"/>
    <property type="molecule type" value="Genomic_DNA"/>
</dbReference>
<feature type="signal peptide" evidence="2">
    <location>
        <begin position="1"/>
        <end position="18"/>
    </location>
</feature>
<dbReference type="OrthoDB" id="2575228at2759"/>
<feature type="compositionally biased region" description="Low complexity" evidence="1">
    <location>
        <begin position="416"/>
        <end position="429"/>
    </location>
</feature>
<feature type="compositionally biased region" description="Polar residues" evidence="1">
    <location>
        <begin position="389"/>
        <end position="405"/>
    </location>
</feature>
<dbReference type="AlphaFoldDB" id="H6C7B6"/>
<sequence>MNLRWRPLVISSMRFCLARLPLEADATTHTQEASSAPLLLSRQARFRGLPPTLGPYTPRILCATFQPTVHVSVASWKCCLLPCREYICWSLPIPCACAGIGQAAQSGLKRTESAMSLASSPDCLFRPEDKALKMLFPSSADEGAAFDDFFNEDMYRLDVSDEENKEHYADFEGIFRNDTSGKDQYGLPSLEAPNKSEYSPPQPWRQGVWCLQQKQQPSGLVVEKTRKPQTKRPAQLQTMNHENYNEPQWSVEVASPTRTKRFATSPTGRLYNPMSMQPAASREVTLSPSPMYSQLPISPEPGSVDTGGWQQEFQNFHLRMPYESQLPPTSAALSPHSKQSSARMVNAGVMNHNQALANPGSGYRDDFVNSPVLSAIDPLLADHYGGGYQESQSAHSQESLVSPQQDLGHGLNELQSPNSGSFPSSNSSTHSHDARIHTSNTDLSKYSQALFSPPLLSSHPPLPTLAPEETYPALAAPKPQRAAHQILHQSVETGFTGLGIQYPELAQMNQAVFYEPYVQQQAPAPVGVAVPYPATTMPLPSPMTSWPPLPPPPSYVFSECSPFTTPRKQRRSPSRSPSPPISPTNISPRRNPRRSPTRNVTEYSHSRRKSIHKPGPIRDLGLQEPLPSPRTRSASRPPRTPKTPKTPTGGTVIDFVNFTPKDSAKLLSDVAPSGSSKTRARREMEAREKRKKLGEAALKAVKVAGGDVAAFEKAIFT</sequence>
<evidence type="ECO:0000256" key="2">
    <source>
        <dbReference type="SAM" id="SignalP"/>
    </source>
</evidence>
<proteinExistence type="predicted"/>
<protein>
    <recommendedName>
        <fullName evidence="5">Developmental regulatory protein wetA</fullName>
    </recommendedName>
</protein>
<feature type="region of interest" description="Disordered" evidence="1">
    <location>
        <begin position="666"/>
        <end position="685"/>
    </location>
</feature>
<keyword evidence="4" id="KW-1185">Reference proteome</keyword>
<dbReference type="OMA" id="HENYNEP"/>
<dbReference type="Proteomes" id="UP000007304">
    <property type="component" value="Unassembled WGS sequence"/>
</dbReference>
<dbReference type="VEuPathDB" id="FungiDB:HMPREF1120_07597"/>
<feature type="compositionally biased region" description="Low complexity" evidence="1">
    <location>
        <begin position="629"/>
        <end position="648"/>
    </location>
</feature>
<evidence type="ECO:0000313" key="4">
    <source>
        <dbReference type="Proteomes" id="UP000007304"/>
    </source>
</evidence>
<dbReference type="InParanoid" id="H6C7B6"/>
<feature type="region of interest" description="Disordered" evidence="1">
    <location>
        <begin position="557"/>
        <end position="653"/>
    </location>
</feature>
<feature type="region of interest" description="Disordered" evidence="1">
    <location>
        <begin position="384"/>
        <end position="436"/>
    </location>
</feature>
<name>H6C7B6_EXODN</name>
<evidence type="ECO:0000256" key="1">
    <source>
        <dbReference type="SAM" id="MobiDB-lite"/>
    </source>
</evidence>
<evidence type="ECO:0000313" key="3">
    <source>
        <dbReference type="EMBL" id="EHY59612.1"/>
    </source>
</evidence>
<accession>H6C7B6</accession>
<gene>
    <name evidence="3" type="ORF">HMPREF1120_07597</name>
</gene>
<dbReference type="STRING" id="858893.H6C7B6"/>
<feature type="chain" id="PRO_5003603550" description="Developmental regulatory protein wetA" evidence="2">
    <location>
        <begin position="19"/>
        <end position="717"/>
    </location>
</feature>
<reference evidence="3" key="1">
    <citation type="submission" date="2011-07" db="EMBL/GenBank/DDBJ databases">
        <title>The Genome Sequence of Exophiala (Wangiella) dermatitidis NIH/UT8656.</title>
        <authorList>
            <consortium name="The Broad Institute Genome Sequencing Platform"/>
            <person name="Cuomo C."/>
            <person name="Wang Z."/>
            <person name="Hunicke-Smith S."/>
            <person name="Szanislo P.J."/>
            <person name="Earl A."/>
            <person name="Young S.K."/>
            <person name="Zeng Q."/>
            <person name="Gargeya S."/>
            <person name="Fitzgerald M."/>
            <person name="Haas B."/>
            <person name="Abouelleil A."/>
            <person name="Alvarado L."/>
            <person name="Arachchi H.M."/>
            <person name="Berlin A."/>
            <person name="Brown A."/>
            <person name="Chapman S.B."/>
            <person name="Chen Z."/>
            <person name="Dunbar C."/>
            <person name="Freedman E."/>
            <person name="Gearin G."/>
            <person name="Gellesch M."/>
            <person name="Goldberg J."/>
            <person name="Griggs A."/>
            <person name="Gujja S."/>
            <person name="Heiman D."/>
            <person name="Howarth C."/>
            <person name="Larson L."/>
            <person name="Lui A."/>
            <person name="MacDonald P.J.P."/>
            <person name="Montmayeur A."/>
            <person name="Murphy C."/>
            <person name="Neiman D."/>
            <person name="Pearson M."/>
            <person name="Priest M."/>
            <person name="Roberts A."/>
            <person name="Saif S."/>
            <person name="Shea T."/>
            <person name="Shenoy N."/>
            <person name="Sisk P."/>
            <person name="Stolte C."/>
            <person name="Sykes S."/>
            <person name="Wortman J."/>
            <person name="Nusbaum C."/>
            <person name="Birren B."/>
        </authorList>
    </citation>
    <scope>NUCLEOTIDE SEQUENCE</scope>
    <source>
        <strain evidence="3">NIH/UT8656</strain>
    </source>
</reference>
<dbReference type="RefSeq" id="XP_009160073.1">
    <property type="nucleotide sequence ID" value="XM_009161825.1"/>
</dbReference>
<dbReference type="HOGENOM" id="CLU_462313_0_0_1"/>
<feature type="region of interest" description="Disordered" evidence="1">
    <location>
        <begin position="179"/>
        <end position="202"/>
    </location>
</feature>
<dbReference type="eggNOG" id="ENOG502S8IT">
    <property type="taxonomic scope" value="Eukaryota"/>
</dbReference>